<dbReference type="PANTHER" id="PTHR43155">
    <property type="entry name" value="CYCLIC DI-GMP PHOSPHODIESTERASE PA4108-RELATED"/>
    <property type="match status" value="1"/>
</dbReference>
<dbReference type="InterPro" id="IPR021812">
    <property type="entry name" value="DUF3391"/>
</dbReference>
<dbReference type="Pfam" id="PF13487">
    <property type="entry name" value="HD_5"/>
    <property type="match status" value="1"/>
</dbReference>
<dbReference type="PROSITE" id="PS51832">
    <property type="entry name" value="HD_GYP"/>
    <property type="match status" value="1"/>
</dbReference>
<evidence type="ECO:0000259" key="1">
    <source>
        <dbReference type="PROSITE" id="PS51832"/>
    </source>
</evidence>
<dbReference type="EMBL" id="WNKW01000001">
    <property type="protein sequence ID" value="MTW32675.1"/>
    <property type="molecule type" value="Genomic_DNA"/>
</dbReference>
<protein>
    <submittedName>
        <fullName evidence="2">DUF3391 domain-containing protein</fullName>
    </submittedName>
</protein>
<dbReference type="SMART" id="SM00471">
    <property type="entry name" value="HDc"/>
    <property type="match status" value="1"/>
</dbReference>
<evidence type="ECO:0000313" key="2">
    <source>
        <dbReference type="EMBL" id="MTW32675.1"/>
    </source>
</evidence>
<dbReference type="PANTHER" id="PTHR43155:SF2">
    <property type="entry name" value="CYCLIC DI-GMP PHOSPHODIESTERASE PA4108"/>
    <property type="match status" value="1"/>
</dbReference>
<dbReference type="RefSeq" id="WP_155433911.1">
    <property type="nucleotide sequence ID" value="NZ_JBHLXK010000003.1"/>
</dbReference>
<dbReference type="InterPro" id="IPR037522">
    <property type="entry name" value="HD_GYP_dom"/>
</dbReference>
<dbReference type="Proteomes" id="UP000735592">
    <property type="component" value="Unassembled WGS sequence"/>
</dbReference>
<keyword evidence="3" id="KW-1185">Reference proteome</keyword>
<reference evidence="2 3" key="1">
    <citation type="submission" date="2019-11" db="EMBL/GenBank/DDBJ databases">
        <title>Type strains purchased from KCTC, JCM and DSMZ.</title>
        <authorList>
            <person name="Lu H."/>
        </authorList>
    </citation>
    <scope>NUCLEOTIDE SEQUENCE [LARGE SCALE GENOMIC DNA]</scope>
    <source>
        <strain evidence="2 3">DSM 103461</strain>
    </source>
</reference>
<dbReference type="Gene3D" id="1.10.3210.10">
    <property type="entry name" value="Hypothetical protein af1432"/>
    <property type="match status" value="1"/>
</dbReference>
<dbReference type="CDD" id="cd00077">
    <property type="entry name" value="HDc"/>
    <property type="match status" value="1"/>
</dbReference>
<evidence type="ECO:0000313" key="3">
    <source>
        <dbReference type="Proteomes" id="UP000735592"/>
    </source>
</evidence>
<gene>
    <name evidence="2" type="ORF">GM655_07545</name>
</gene>
<accession>A0ABW9SLY3</accession>
<comment type="caution">
    <text evidence="2">The sequence shown here is derived from an EMBL/GenBank/DDBJ whole genome shotgun (WGS) entry which is preliminary data.</text>
</comment>
<dbReference type="Pfam" id="PF11871">
    <property type="entry name" value="DUF3391"/>
    <property type="match status" value="1"/>
</dbReference>
<dbReference type="SUPFAM" id="SSF109604">
    <property type="entry name" value="HD-domain/PDEase-like"/>
    <property type="match status" value="1"/>
</dbReference>
<feature type="domain" description="HD-GYP" evidence="1">
    <location>
        <begin position="158"/>
        <end position="357"/>
    </location>
</feature>
<proteinExistence type="predicted"/>
<organism evidence="2 3">
    <name type="scientific">Pseudoduganella danionis</name>
    <dbReference type="NCBI Taxonomy" id="1890295"/>
    <lineage>
        <taxon>Bacteria</taxon>
        <taxon>Pseudomonadati</taxon>
        <taxon>Pseudomonadota</taxon>
        <taxon>Betaproteobacteria</taxon>
        <taxon>Burkholderiales</taxon>
        <taxon>Oxalobacteraceae</taxon>
        <taxon>Telluria group</taxon>
        <taxon>Pseudoduganella</taxon>
    </lineage>
</organism>
<dbReference type="InterPro" id="IPR003607">
    <property type="entry name" value="HD/PDEase_dom"/>
</dbReference>
<name>A0ABW9SLY3_9BURK</name>
<sequence length="424" mass="46005">MFKKITVDQAQIGMYVHKVCGTWLDNPFWTASFALKSASDLKKLQGSTAREVWIDTTRGLDVAADAAEAAPQAAASTPTATSPAPGAPVASASAAISVHGTPPEFRFKVEAPTSTSDELKRAKRIVKTSREAVDEMFNDARMGKLISTETAVQLADEITASVLRNPGALISLVRLKKIDDYTYMHSVAVCAMMVALGRQLNLPDHEVRDCGLAGLLHDVGKMAIPIEILNKPGRLTDSEYSTIQGHPRAGFELLAQTGNVPAIARDVCLHHHERIDGKGYPDALPGEQISLQARMGAICDVYDAITSNRPYKEGWSPVTSLARMTEWTKEGQFDATLFAAFVRCIGIYPIGTLVRLKSDRLAVVLDNRKSLLAPIVRVIYSLKSMVYLPPETLDLALPGIPEAIVSSEEEATWGIVDCGRFMAD</sequence>